<dbReference type="Proteomes" id="UP000694888">
    <property type="component" value="Unplaced"/>
</dbReference>
<evidence type="ECO:0000256" key="3">
    <source>
        <dbReference type="ARBA" id="ARBA00022692"/>
    </source>
</evidence>
<comment type="subcellular location">
    <subcellularLocation>
        <location evidence="1">Membrane</location>
        <topology evidence="1">Single-pass membrane protein</topology>
    </subcellularLocation>
</comment>
<evidence type="ECO:0000256" key="4">
    <source>
        <dbReference type="ARBA" id="ARBA00022989"/>
    </source>
</evidence>
<evidence type="ECO:0000313" key="9">
    <source>
        <dbReference type="Proteomes" id="UP000694888"/>
    </source>
</evidence>
<reference evidence="10 11" key="1">
    <citation type="submission" date="2025-05" db="UniProtKB">
        <authorList>
            <consortium name="RefSeq"/>
        </authorList>
    </citation>
    <scope>IDENTIFICATION</scope>
</reference>
<gene>
    <name evidence="10 11 12 13 14" type="primary">LOC101852953</name>
</gene>
<evidence type="ECO:0000313" key="11">
    <source>
        <dbReference type="RefSeq" id="XP_005106867.1"/>
    </source>
</evidence>
<dbReference type="Pfam" id="PF15378">
    <property type="entry name" value="DUF4605"/>
    <property type="match status" value="1"/>
</dbReference>
<dbReference type="RefSeq" id="XP_005106869.1">
    <property type="nucleotide sequence ID" value="XM_005106812.3"/>
</dbReference>
<evidence type="ECO:0000256" key="6">
    <source>
        <dbReference type="SAM" id="MobiDB-lite"/>
    </source>
</evidence>
<dbReference type="PANTHER" id="PTHR33690:SF3">
    <property type="entry name" value="UBIQUITIN-LIKE DOMAIN-CONTAINING PROTEIN"/>
    <property type="match status" value="1"/>
</dbReference>
<feature type="transmembrane region" description="Helical" evidence="7">
    <location>
        <begin position="80"/>
        <end position="106"/>
    </location>
</feature>
<evidence type="ECO:0000313" key="14">
    <source>
        <dbReference type="RefSeq" id="XP_005106870.1"/>
    </source>
</evidence>
<dbReference type="RefSeq" id="XP_005106870.1">
    <property type="nucleotide sequence ID" value="XM_005106813.3"/>
</dbReference>
<proteinExistence type="inferred from homology"/>
<accession>A0ABM0K203</accession>
<evidence type="ECO:0000313" key="10">
    <source>
        <dbReference type="RefSeq" id="XP_005106866.1"/>
    </source>
</evidence>
<evidence type="ECO:0000259" key="8">
    <source>
        <dbReference type="Pfam" id="PF15378"/>
    </source>
</evidence>
<evidence type="ECO:0000256" key="7">
    <source>
        <dbReference type="SAM" id="Phobius"/>
    </source>
</evidence>
<evidence type="ECO:0000256" key="5">
    <source>
        <dbReference type="ARBA" id="ARBA00023136"/>
    </source>
</evidence>
<keyword evidence="9" id="KW-1185">Reference proteome</keyword>
<keyword evidence="5 7" id="KW-0472">Membrane</keyword>
<dbReference type="InterPro" id="IPR027953">
    <property type="entry name" value="DUF4605"/>
</dbReference>
<evidence type="ECO:0000313" key="12">
    <source>
        <dbReference type="RefSeq" id="XP_005106868.1"/>
    </source>
</evidence>
<dbReference type="InterPro" id="IPR052502">
    <property type="entry name" value="FAM241_domain"/>
</dbReference>
<evidence type="ECO:0000256" key="2">
    <source>
        <dbReference type="ARBA" id="ARBA00006165"/>
    </source>
</evidence>
<feature type="region of interest" description="Disordered" evidence="6">
    <location>
        <begin position="121"/>
        <end position="155"/>
    </location>
</feature>
<organism evidence="9 12">
    <name type="scientific">Aplysia californica</name>
    <name type="common">California sea hare</name>
    <dbReference type="NCBI Taxonomy" id="6500"/>
    <lineage>
        <taxon>Eukaryota</taxon>
        <taxon>Metazoa</taxon>
        <taxon>Spiralia</taxon>
        <taxon>Lophotrochozoa</taxon>
        <taxon>Mollusca</taxon>
        <taxon>Gastropoda</taxon>
        <taxon>Heterobranchia</taxon>
        <taxon>Euthyneura</taxon>
        <taxon>Tectipleura</taxon>
        <taxon>Aplysiida</taxon>
        <taxon>Aplysioidea</taxon>
        <taxon>Aplysiidae</taxon>
        <taxon>Aplysia</taxon>
    </lineage>
</organism>
<name>A0ABM0K203_APLCA</name>
<evidence type="ECO:0000313" key="13">
    <source>
        <dbReference type="RefSeq" id="XP_005106869.1"/>
    </source>
</evidence>
<protein>
    <submittedName>
        <fullName evidence="10 11">Protein FAM241B</fullName>
    </submittedName>
</protein>
<dbReference type="PANTHER" id="PTHR33690">
    <property type="entry name" value="DUF4605 DOMAIN-CONTAINING PROTEIN"/>
    <property type="match status" value="1"/>
</dbReference>
<dbReference type="RefSeq" id="XP_005106868.1">
    <property type="nucleotide sequence ID" value="XM_005106811.3"/>
</dbReference>
<sequence length="155" mass="16380">MVRILANGDIVPDDDPRAQQNRSRPQARAPPTQQRGSVRHEDPAAAQGGQPVNLFHSLNERLRAMGIPPWTLGNIVIEPLVTVGFIAALLLFGIHGLIFGVVLFAVSRWSTHGAPEAVTRIFGGGAGDSDRSSSGNNRRPQGGSGGGGGYRLGRD</sequence>
<dbReference type="GeneID" id="101852953"/>
<keyword evidence="4 7" id="KW-1133">Transmembrane helix</keyword>
<dbReference type="RefSeq" id="XP_005106867.1">
    <property type="nucleotide sequence ID" value="XM_005106810.3"/>
</dbReference>
<keyword evidence="3 7" id="KW-0812">Transmembrane</keyword>
<feature type="region of interest" description="Disordered" evidence="6">
    <location>
        <begin position="1"/>
        <end position="51"/>
    </location>
</feature>
<feature type="compositionally biased region" description="Low complexity" evidence="6">
    <location>
        <begin position="132"/>
        <end position="141"/>
    </location>
</feature>
<dbReference type="RefSeq" id="XP_005106866.1">
    <property type="nucleotide sequence ID" value="XM_005106809.3"/>
</dbReference>
<comment type="similarity">
    <text evidence="2">Belongs to the FAM241 family.</text>
</comment>
<feature type="domain" description="DUF4605" evidence="8">
    <location>
        <begin position="54"/>
        <end position="109"/>
    </location>
</feature>
<feature type="compositionally biased region" description="Gly residues" evidence="6">
    <location>
        <begin position="142"/>
        <end position="155"/>
    </location>
</feature>
<evidence type="ECO:0000256" key="1">
    <source>
        <dbReference type="ARBA" id="ARBA00004167"/>
    </source>
</evidence>